<evidence type="ECO:0000256" key="2">
    <source>
        <dbReference type="ARBA" id="ARBA00022614"/>
    </source>
</evidence>
<keyword evidence="2" id="KW-0433">Leucine-rich repeat</keyword>
<dbReference type="SMART" id="SM00368">
    <property type="entry name" value="LRR_RI"/>
    <property type="match status" value="7"/>
</dbReference>
<dbReference type="InterPro" id="IPR041267">
    <property type="entry name" value="NLRP_HD2"/>
</dbReference>
<dbReference type="Gene3D" id="1.10.533.10">
    <property type="entry name" value="Death Domain, Fas"/>
    <property type="match status" value="1"/>
</dbReference>
<dbReference type="InterPro" id="IPR011029">
    <property type="entry name" value="DEATH-like_dom_sf"/>
</dbReference>
<evidence type="ECO:0000259" key="8">
    <source>
        <dbReference type="PROSITE" id="PS50837"/>
    </source>
</evidence>
<dbReference type="Pfam" id="PF02758">
    <property type="entry name" value="PYRIN"/>
    <property type="match status" value="1"/>
</dbReference>
<dbReference type="Gene3D" id="3.40.50.300">
    <property type="entry name" value="P-loop containing nucleotide triphosphate hydrolases"/>
    <property type="match status" value="1"/>
</dbReference>
<feature type="region of interest" description="Disordered" evidence="6">
    <location>
        <begin position="1"/>
        <end position="28"/>
    </location>
</feature>
<sequence length="977" mass="110528">MDSDSSSSSSSSTTSSSSTSSLPSSPSFTSPFKSGVMRYMLYLSQEDLERFKQLLVREQPEAGSTQITWDQVRTARWGEVVHLLTEYFPGHLAWDKAHHIFASMDKTQLCDRTRMELQELLPHLEPTGPPPRRALRTLEEEYPAMVQHYRKQVLDHYSDLVDGLAWPGNQADFFYQDILRHQRLLPCLFLPRRPHGRPPRTVVLRGVAGAGKTTLAHRVMLEWAGCTFYPHKAWCAFYVHCRHVAHDEEQSLCGLLSRQWPQAGALAAKALARPEQLLLILDGFETLALPLAHRHKDLREDWRRKLPVPILLASLLSGKMLPQASLLLLLRFSSWRVLKPLLSCPSVLTLSGFTAPERTRYLRRYFGDGRAADKAVDFLRGSAIPSSMCQAPAVCWLVCLCLKEPMERGADLFLAFPNAAALFARHLSNALVAAVGGLPGTLLQECLQGVCSLAAKGMWAARWVFGEKELERAQLGPEAADALLRAHVLQSVVRGEARYTFTLLSFQEFFAALWYVLRFPGRFPEFQKLDQAHVRRLLAQPGRRRNDLALMALFLFGLFNETCARAVGRSFRCEVSLGNKEVLSRTALWQDRLPTKHHGLPLLFYCLHETREEAFLAQVLQRCKQATLMVAKHRDLQVCAFCLRCCQRLREIQLVLTLTIHKAIPEGTNWRLCWWEELCMALALQELEALSLTNSVIELDTVQALSAALKSPRCQLHTLRLEGCSVTPTSMLEFAEDLSSNLKLKTLMVRRIYLKDEGACSLSKAQRERLALECCDYTLLSYQSLILNLSSNHRLTHLSLAGNALRPEGAKDLWSALQKAKCPLQRLVLRNCALTACCCWEAACALVQITTLQSLDLSFNSLTDEGLDQFCKTLENRNFGLQVLELEGCRLTSDCCQAVASLLLCHPSLRHLDLRKNDIRLRGVELLHQTFDQWKGDTRVVLERKQSCHVNVGLRLEGPRVDNKVLRILQDWDARPR</sequence>
<dbReference type="InterPro" id="IPR050637">
    <property type="entry name" value="NLRP_innate_immun_reg"/>
</dbReference>
<dbReference type="InterPro" id="IPR041075">
    <property type="entry name" value="NOD1/2_WH"/>
</dbReference>
<dbReference type="PANTHER" id="PTHR45690">
    <property type="entry name" value="NACHT, LRR AND PYD DOMAINS-CONTAINING PROTEIN 12"/>
    <property type="match status" value="1"/>
</dbReference>
<evidence type="ECO:0000256" key="1">
    <source>
        <dbReference type="ARBA" id="ARBA00008665"/>
    </source>
</evidence>
<evidence type="ECO:0000313" key="9">
    <source>
        <dbReference type="EMBL" id="KAF6269554.1"/>
    </source>
</evidence>
<dbReference type="Proteomes" id="UP000527355">
    <property type="component" value="Unassembled WGS sequence"/>
</dbReference>
<accession>A0A7J7R066</accession>
<dbReference type="Pfam" id="PF13516">
    <property type="entry name" value="LRR_6"/>
    <property type="match status" value="3"/>
</dbReference>
<dbReference type="PRINTS" id="PR00364">
    <property type="entry name" value="DISEASERSIST"/>
</dbReference>
<evidence type="ECO:0000313" key="10">
    <source>
        <dbReference type="Proteomes" id="UP000527355"/>
    </source>
</evidence>
<comment type="similarity">
    <text evidence="1">Belongs to the NLRP family.</text>
</comment>
<keyword evidence="4" id="KW-0547">Nucleotide-binding</keyword>
<dbReference type="SUPFAM" id="SSF52047">
    <property type="entry name" value="RNI-like"/>
    <property type="match status" value="1"/>
</dbReference>
<keyword evidence="10" id="KW-1185">Reference proteome</keyword>
<gene>
    <name evidence="9" type="ORF">mMyoMyo1_013979</name>
</gene>
<dbReference type="PROSITE" id="PS50824">
    <property type="entry name" value="DAPIN"/>
    <property type="match status" value="1"/>
</dbReference>
<name>A0A7J7R066_MYOMY</name>
<feature type="domain" description="Pyrin" evidence="7">
    <location>
        <begin position="28"/>
        <end position="119"/>
    </location>
</feature>
<dbReference type="Pfam" id="PF17779">
    <property type="entry name" value="WHD_NOD2"/>
    <property type="match status" value="1"/>
</dbReference>
<evidence type="ECO:0000256" key="5">
    <source>
        <dbReference type="ARBA" id="ARBA00022840"/>
    </source>
</evidence>
<dbReference type="GO" id="GO:0050727">
    <property type="term" value="P:regulation of inflammatory response"/>
    <property type="evidence" value="ECO:0007669"/>
    <property type="project" value="TreeGrafter"/>
</dbReference>
<dbReference type="Pfam" id="PF05729">
    <property type="entry name" value="NACHT"/>
    <property type="match status" value="1"/>
</dbReference>
<evidence type="ECO:0000256" key="4">
    <source>
        <dbReference type="ARBA" id="ARBA00022741"/>
    </source>
</evidence>
<dbReference type="AlphaFoldDB" id="A0A7J7R066"/>
<comment type="caution">
    <text evidence="9">The sequence shown here is derived from an EMBL/GenBank/DDBJ whole genome shotgun (WGS) entry which is preliminary data.</text>
</comment>
<organism evidence="9 10">
    <name type="scientific">Myotis myotis</name>
    <name type="common">Greater mouse-eared bat</name>
    <name type="synonym">Vespertilio myotis</name>
    <dbReference type="NCBI Taxonomy" id="51298"/>
    <lineage>
        <taxon>Eukaryota</taxon>
        <taxon>Metazoa</taxon>
        <taxon>Chordata</taxon>
        <taxon>Craniata</taxon>
        <taxon>Vertebrata</taxon>
        <taxon>Euteleostomi</taxon>
        <taxon>Mammalia</taxon>
        <taxon>Eutheria</taxon>
        <taxon>Laurasiatheria</taxon>
        <taxon>Chiroptera</taxon>
        <taxon>Yangochiroptera</taxon>
        <taxon>Vespertilionidae</taxon>
        <taxon>Myotis</taxon>
    </lineage>
</organism>
<dbReference type="VEuPathDB" id="HostDB:GeneID_118655095"/>
<dbReference type="PROSITE" id="PS50837">
    <property type="entry name" value="NACHT"/>
    <property type="match status" value="1"/>
</dbReference>
<dbReference type="SUPFAM" id="SSF52540">
    <property type="entry name" value="P-loop containing nucleoside triphosphate hydrolases"/>
    <property type="match status" value="1"/>
</dbReference>
<dbReference type="EMBL" id="JABWUV010000042">
    <property type="protein sequence ID" value="KAF6269554.1"/>
    <property type="molecule type" value="Genomic_DNA"/>
</dbReference>
<keyword evidence="5" id="KW-0067">ATP-binding</keyword>
<dbReference type="GO" id="GO:0005737">
    <property type="term" value="C:cytoplasm"/>
    <property type="evidence" value="ECO:0007669"/>
    <property type="project" value="TreeGrafter"/>
</dbReference>
<feature type="domain" description="NACHT" evidence="8">
    <location>
        <begin position="200"/>
        <end position="331"/>
    </location>
</feature>
<dbReference type="InterPro" id="IPR032675">
    <property type="entry name" value="LRR_dom_sf"/>
</dbReference>
<keyword evidence="3" id="KW-0677">Repeat</keyword>
<dbReference type="InterPro" id="IPR027417">
    <property type="entry name" value="P-loop_NTPase"/>
</dbReference>
<evidence type="ECO:0000256" key="6">
    <source>
        <dbReference type="SAM" id="MobiDB-lite"/>
    </source>
</evidence>
<dbReference type="InterPro" id="IPR003593">
    <property type="entry name" value="AAA+_ATPase"/>
</dbReference>
<dbReference type="InterPro" id="IPR004020">
    <property type="entry name" value="DAPIN"/>
</dbReference>
<dbReference type="CDD" id="cd08320">
    <property type="entry name" value="Pyrin_NALPs"/>
    <property type="match status" value="1"/>
</dbReference>
<dbReference type="InterPro" id="IPR007111">
    <property type="entry name" value="NACHT_NTPase"/>
</dbReference>
<evidence type="ECO:0000256" key="3">
    <source>
        <dbReference type="ARBA" id="ARBA00022737"/>
    </source>
</evidence>
<dbReference type="GO" id="GO:0005524">
    <property type="term" value="F:ATP binding"/>
    <property type="evidence" value="ECO:0007669"/>
    <property type="project" value="UniProtKB-KW"/>
</dbReference>
<protein>
    <submittedName>
        <fullName evidence="9">NLR family pyrin domain containing 8</fullName>
    </submittedName>
</protein>
<dbReference type="Gene3D" id="3.80.10.10">
    <property type="entry name" value="Ribonuclease Inhibitor"/>
    <property type="match status" value="1"/>
</dbReference>
<proteinExistence type="inferred from homology"/>
<reference evidence="9 10" key="1">
    <citation type="journal article" date="2020" name="Nature">
        <title>Six reference-quality genomes reveal evolution of bat adaptations.</title>
        <authorList>
            <person name="Jebb D."/>
            <person name="Huang Z."/>
            <person name="Pippel M."/>
            <person name="Hughes G.M."/>
            <person name="Lavrichenko K."/>
            <person name="Devanna P."/>
            <person name="Winkler S."/>
            <person name="Jermiin L.S."/>
            <person name="Skirmuntt E.C."/>
            <person name="Katzourakis A."/>
            <person name="Burkitt-Gray L."/>
            <person name="Ray D.A."/>
            <person name="Sullivan K.A.M."/>
            <person name="Roscito J.G."/>
            <person name="Kirilenko B.M."/>
            <person name="Davalos L.M."/>
            <person name="Corthals A.P."/>
            <person name="Power M.L."/>
            <person name="Jones G."/>
            <person name="Ransome R.D."/>
            <person name="Dechmann D.K.N."/>
            <person name="Locatelli A.G."/>
            <person name="Puechmaille S.J."/>
            <person name="Fedrigo O."/>
            <person name="Jarvis E.D."/>
            <person name="Hiller M."/>
            <person name="Vernes S.C."/>
            <person name="Myers E.W."/>
            <person name="Teeling E.C."/>
        </authorList>
    </citation>
    <scope>NUCLEOTIDE SEQUENCE [LARGE SCALE GENOMIC DNA]</scope>
    <source>
        <strain evidence="9">MMyoMyo1</strain>
        <tissue evidence="9">Flight muscle</tissue>
    </source>
</reference>
<dbReference type="InterPro" id="IPR001611">
    <property type="entry name" value="Leu-rich_rpt"/>
</dbReference>
<dbReference type="SUPFAM" id="SSF47986">
    <property type="entry name" value="DEATH domain"/>
    <property type="match status" value="1"/>
</dbReference>
<dbReference type="SMART" id="SM01289">
    <property type="entry name" value="PYRIN"/>
    <property type="match status" value="1"/>
</dbReference>
<dbReference type="SMART" id="SM00382">
    <property type="entry name" value="AAA"/>
    <property type="match status" value="1"/>
</dbReference>
<evidence type="ECO:0000259" key="7">
    <source>
        <dbReference type="PROSITE" id="PS50824"/>
    </source>
</evidence>
<dbReference type="Pfam" id="PF17776">
    <property type="entry name" value="NLRC4_HD2"/>
    <property type="match status" value="1"/>
</dbReference>
<dbReference type="PANTHER" id="PTHR45690:SF8">
    <property type="entry name" value="NACHT, LRR AND PYD DOMAINS-CONTAINING PROTEIN 8"/>
    <property type="match status" value="1"/>
</dbReference>